<evidence type="ECO:0000256" key="5">
    <source>
        <dbReference type="ARBA" id="ARBA00023136"/>
    </source>
</evidence>
<comment type="similarity">
    <text evidence="6">Belongs to the binding-protein-dependent transport system permease family.</text>
</comment>
<dbReference type="Pfam" id="PF12911">
    <property type="entry name" value="OppC_N"/>
    <property type="match status" value="1"/>
</dbReference>
<dbReference type="SUPFAM" id="SSF161098">
    <property type="entry name" value="MetI-like"/>
    <property type="match status" value="1"/>
</dbReference>
<sequence>MNKTLAIGLAITAILFAAALFGQWLAPYDLHHQLKIDYILDDSGKGYLIAPPSPPGSDYPLGTDKDGYDLLTKLLNGARYTVLLSIGIALARIFIGGSLGMFMGYYGKQTVKPASGSSSWNMLNGIPVFIISWFVLRGITTNSSLSPLSLSLLTGVVLTAVGIPSVVSSVKGKTQVIRDRQFVQAAQSLGAGHWKIVRSHLFPHLKENLLVLIVQEVILVLALFGQLGIFNIFVGGTTMYFDMLEYHSRTNEWGGLIAQWRDLKGIYPWIFYYPLAAYILLIMGLHFIAHGLEAMYKKRYAKFSHL</sequence>
<dbReference type="Gene3D" id="1.10.3720.10">
    <property type="entry name" value="MetI-like"/>
    <property type="match status" value="1"/>
</dbReference>
<feature type="transmembrane region" description="Helical" evidence="6">
    <location>
        <begin position="148"/>
        <end position="170"/>
    </location>
</feature>
<dbReference type="PROSITE" id="PS50928">
    <property type="entry name" value="ABC_TM1"/>
    <property type="match status" value="1"/>
</dbReference>
<keyword evidence="4 6" id="KW-1133">Transmembrane helix</keyword>
<feature type="transmembrane region" description="Helical" evidence="6">
    <location>
        <begin position="80"/>
        <end position="106"/>
    </location>
</feature>
<evidence type="ECO:0000256" key="4">
    <source>
        <dbReference type="ARBA" id="ARBA00022989"/>
    </source>
</evidence>
<reference evidence="8 9" key="1">
    <citation type="submission" date="2020-08" db="EMBL/GenBank/DDBJ databases">
        <title>Cohnella phylogeny.</title>
        <authorList>
            <person name="Dunlap C."/>
        </authorList>
    </citation>
    <scope>NUCLEOTIDE SEQUENCE [LARGE SCALE GENOMIC DNA]</scope>
    <source>
        <strain evidence="8 9">DSM 103658</strain>
    </source>
</reference>
<dbReference type="GO" id="GO:0055085">
    <property type="term" value="P:transmembrane transport"/>
    <property type="evidence" value="ECO:0007669"/>
    <property type="project" value="InterPro"/>
</dbReference>
<proteinExistence type="inferred from homology"/>
<name>A0A841T5U1_9BACL</name>
<dbReference type="Proteomes" id="UP000574133">
    <property type="component" value="Unassembled WGS sequence"/>
</dbReference>
<evidence type="ECO:0000256" key="6">
    <source>
        <dbReference type="RuleBase" id="RU363032"/>
    </source>
</evidence>
<feature type="transmembrane region" description="Helical" evidence="6">
    <location>
        <begin position="118"/>
        <end position="136"/>
    </location>
</feature>
<evidence type="ECO:0000313" key="8">
    <source>
        <dbReference type="EMBL" id="MBB6676903.1"/>
    </source>
</evidence>
<organism evidence="8 9">
    <name type="scientific">Cohnella lubricantis</name>
    <dbReference type="NCBI Taxonomy" id="2163172"/>
    <lineage>
        <taxon>Bacteria</taxon>
        <taxon>Bacillati</taxon>
        <taxon>Bacillota</taxon>
        <taxon>Bacilli</taxon>
        <taxon>Bacillales</taxon>
        <taxon>Paenibacillaceae</taxon>
        <taxon>Cohnella</taxon>
    </lineage>
</organism>
<dbReference type="InterPro" id="IPR000515">
    <property type="entry name" value="MetI-like"/>
</dbReference>
<evidence type="ECO:0000259" key="7">
    <source>
        <dbReference type="PROSITE" id="PS50928"/>
    </source>
</evidence>
<dbReference type="InterPro" id="IPR035906">
    <property type="entry name" value="MetI-like_sf"/>
</dbReference>
<keyword evidence="3 6" id="KW-0812">Transmembrane</keyword>
<dbReference type="InterPro" id="IPR025966">
    <property type="entry name" value="OppC_N"/>
</dbReference>
<comment type="subcellular location">
    <subcellularLocation>
        <location evidence="6">Cell membrane</location>
        <topology evidence="6">Multi-pass membrane protein</topology>
    </subcellularLocation>
    <subcellularLocation>
        <location evidence="1">Membrane</location>
        <topology evidence="1">Multi-pass membrane protein</topology>
    </subcellularLocation>
</comment>
<dbReference type="CDD" id="cd06261">
    <property type="entry name" value="TM_PBP2"/>
    <property type="match status" value="1"/>
</dbReference>
<feature type="domain" description="ABC transmembrane type-1" evidence="7">
    <location>
        <begin position="78"/>
        <end position="289"/>
    </location>
</feature>
<dbReference type="AlphaFoldDB" id="A0A841T5U1"/>
<accession>A0A841T5U1</accession>
<keyword evidence="9" id="KW-1185">Reference proteome</keyword>
<dbReference type="GO" id="GO:0005886">
    <property type="term" value="C:plasma membrane"/>
    <property type="evidence" value="ECO:0007669"/>
    <property type="project" value="UniProtKB-SubCell"/>
</dbReference>
<dbReference type="Pfam" id="PF00528">
    <property type="entry name" value="BPD_transp_1"/>
    <property type="match status" value="1"/>
</dbReference>
<keyword evidence="2 6" id="KW-0813">Transport</keyword>
<dbReference type="EMBL" id="JACJVN010000024">
    <property type="protein sequence ID" value="MBB6676903.1"/>
    <property type="molecule type" value="Genomic_DNA"/>
</dbReference>
<dbReference type="PANTHER" id="PTHR43839:SF3">
    <property type="entry name" value="OLIGOPEPTIDE ABC TRANSPORTER, PERMEASE PROTEIN"/>
    <property type="match status" value="1"/>
</dbReference>
<evidence type="ECO:0000256" key="2">
    <source>
        <dbReference type="ARBA" id="ARBA00022448"/>
    </source>
</evidence>
<feature type="transmembrane region" description="Helical" evidence="6">
    <location>
        <begin position="270"/>
        <end position="289"/>
    </location>
</feature>
<feature type="transmembrane region" description="Helical" evidence="6">
    <location>
        <begin position="209"/>
        <end position="234"/>
    </location>
</feature>
<comment type="caution">
    <text evidence="8">The sequence shown here is derived from an EMBL/GenBank/DDBJ whole genome shotgun (WGS) entry which is preliminary data.</text>
</comment>
<gene>
    <name evidence="8" type="ORF">H4Q31_06105</name>
</gene>
<dbReference type="RefSeq" id="WP_185178189.1">
    <property type="nucleotide sequence ID" value="NZ_CBCSEP010000008.1"/>
</dbReference>
<keyword evidence="5 6" id="KW-0472">Membrane</keyword>
<evidence type="ECO:0000256" key="1">
    <source>
        <dbReference type="ARBA" id="ARBA00004141"/>
    </source>
</evidence>
<dbReference type="PANTHER" id="PTHR43839">
    <property type="entry name" value="OPPC IN A BINDING PROTEIN-DEPENDENT TRANSPORT SYSTEM"/>
    <property type="match status" value="1"/>
</dbReference>
<evidence type="ECO:0000313" key="9">
    <source>
        <dbReference type="Proteomes" id="UP000574133"/>
    </source>
</evidence>
<evidence type="ECO:0000256" key="3">
    <source>
        <dbReference type="ARBA" id="ARBA00022692"/>
    </source>
</evidence>
<protein>
    <submittedName>
        <fullName evidence="8">ABC transporter permease</fullName>
    </submittedName>
</protein>